<keyword evidence="3" id="KW-1185">Reference proteome</keyword>
<feature type="signal peptide" evidence="1">
    <location>
        <begin position="1"/>
        <end position="21"/>
    </location>
</feature>
<evidence type="ECO:0000313" key="2">
    <source>
        <dbReference type="EMBL" id="UWN57882.1"/>
    </source>
</evidence>
<reference evidence="2" key="1">
    <citation type="journal article" date="2022" name="Cell">
        <title>Design, construction, and in vivo augmentation of a complex gut microbiome.</title>
        <authorList>
            <person name="Cheng A.G."/>
            <person name="Ho P.Y."/>
            <person name="Aranda-Diaz A."/>
            <person name="Jain S."/>
            <person name="Yu F.B."/>
            <person name="Meng X."/>
            <person name="Wang M."/>
            <person name="Iakiviak M."/>
            <person name="Nagashima K."/>
            <person name="Zhao A."/>
            <person name="Murugkar P."/>
            <person name="Patil A."/>
            <person name="Atabakhsh K."/>
            <person name="Weakley A."/>
            <person name="Yan J."/>
            <person name="Brumbaugh A.R."/>
            <person name="Higginbottom S."/>
            <person name="Dimas A."/>
            <person name="Shiver A.L."/>
            <person name="Deutschbauer A."/>
            <person name="Neff N."/>
            <person name="Sonnenburg J.L."/>
            <person name="Huang K.C."/>
            <person name="Fischbach M.A."/>
        </authorList>
    </citation>
    <scope>NUCLEOTIDE SEQUENCE</scope>
    <source>
        <strain evidence="2">AP11</strain>
    </source>
</reference>
<proteinExistence type="predicted"/>
<dbReference type="PROSITE" id="PS51257">
    <property type="entry name" value="PROKAR_LIPOPROTEIN"/>
    <property type="match status" value="1"/>
</dbReference>
<organism evidence="2 3">
    <name type="scientific">Alistipes ihumii AP11</name>
    <dbReference type="NCBI Taxonomy" id="1211813"/>
    <lineage>
        <taxon>Bacteria</taxon>
        <taxon>Pseudomonadati</taxon>
        <taxon>Bacteroidota</taxon>
        <taxon>Bacteroidia</taxon>
        <taxon>Bacteroidales</taxon>
        <taxon>Rikenellaceae</taxon>
        <taxon>Alistipes</taxon>
    </lineage>
</organism>
<dbReference type="GeneID" id="82890794"/>
<evidence type="ECO:0000256" key="1">
    <source>
        <dbReference type="SAM" id="SignalP"/>
    </source>
</evidence>
<dbReference type="Proteomes" id="UP001059295">
    <property type="component" value="Chromosome"/>
</dbReference>
<protein>
    <submittedName>
        <fullName evidence="2">Uncharacterized protein</fullName>
    </submittedName>
</protein>
<sequence length="239" mass="28431">MERKFTFMICLFMFMISSAIGQSCEQKFIDELQKEYATLVPYYVKGIKKAKMKYPLDIPDKWHEIEIPDELIVNQNTFFILYVYSPIDSTKTGESLWCYLDPLLINNLGGYFAYVLIGDSIYGVRESGGWGRGLFKRIWYDLYQANDSADRRLVHAMRTYQPNVVFHVEDATIKDKYVYFLKNNKLQIFNIETECFEEIHPDHPYVQRSLNFYQYFQRLKPVSPDLTVDRQFFRSHANF</sequence>
<name>A0ABY5V0Z0_9BACT</name>
<keyword evidence="1" id="KW-0732">Signal</keyword>
<dbReference type="EMBL" id="CP102294">
    <property type="protein sequence ID" value="UWN57882.1"/>
    <property type="molecule type" value="Genomic_DNA"/>
</dbReference>
<accession>A0ABY5V0Z0</accession>
<gene>
    <name evidence="2" type="ORF">NQ491_03630</name>
</gene>
<feature type="chain" id="PRO_5045346735" evidence="1">
    <location>
        <begin position="22"/>
        <end position="239"/>
    </location>
</feature>
<evidence type="ECO:0000313" key="3">
    <source>
        <dbReference type="Proteomes" id="UP001059295"/>
    </source>
</evidence>
<dbReference type="RefSeq" id="WP_147524895.1">
    <property type="nucleotide sequence ID" value="NZ_CAPH01000003.1"/>
</dbReference>